<evidence type="ECO:0000313" key="2">
    <source>
        <dbReference type="Proteomes" id="UP000199126"/>
    </source>
</evidence>
<dbReference type="RefSeq" id="WP_244531635.1">
    <property type="nucleotide sequence ID" value="NZ_FODV01000017.1"/>
</dbReference>
<reference evidence="2" key="1">
    <citation type="submission" date="2016-10" db="EMBL/GenBank/DDBJ databases">
        <authorList>
            <person name="Varghese N."/>
            <person name="Submissions S."/>
        </authorList>
    </citation>
    <scope>NUCLEOTIDE SEQUENCE [LARGE SCALE GENOMIC DNA]</scope>
    <source>
        <strain evidence="2">CGMCC 1.10121</strain>
    </source>
</reference>
<organism evidence="1 2">
    <name type="scientific">Halogranum amylolyticum</name>
    <dbReference type="NCBI Taxonomy" id="660520"/>
    <lineage>
        <taxon>Archaea</taxon>
        <taxon>Methanobacteriati</taxon>
        <taxon>Methanobacteriota</taxon>
        <taxon>Stenosarchaea group</taxon>
        <taxon>Halobacteria</taxon>
        <taxon>Halobacteriales</taxon>
        <taxon>Haloferacaceae</taxon>
    </lineage>
</organism>
<dbReference type="EMBL" id="FODV01000017">
    <property type="protein sequence ID" value="SEP15854.1"/>
    <property type="molecule type" value="Genomic_DNA"/>
</dbReference>
<gene>
    <name evidence="1" type="ORF">SAMN04487948_11765</name>
</gene>
<dbReference type="Proteomes" id="UP000199126">
    <property type="component" value="Unassembled WGS sequence"/>
</dbReference>
<proteinExistence type="predicted"/>
<name>A0A1H8VKP7_9EURY</name>
<keyword evidence="2" id="KW-1185">Reference proteome</keyword>
<accession>A0A1H8VKP7</accession>
<dbReference type="AlphaFoldDB" id="A0A1H8VKP7"/>
<sequence length="150" mass="16289">MTFGNIVYLEKHGPVPVAELPHEITTPQRAAGLSCLTLYAGRGPAERVGGRLSPIAYLDAEHEPVAVVRALLDANPKLTEHKSRRGLRRVLGNQGQQWGEAATSVLDEYYESTAHHPDHQEAAETRSCPFCGEEVTRGGLPDHLTGCPDT</sequence>
<protein>
    <submittedName>
        <fullName evidence="1">Uncharacterized protein</fullName>
    </submittedName>
</protein>
<evidence type="ECO:0000313" key="1">
    <source>
        <dbReference type="EMBL" id="SEP15854.1"/>
    </source>
</evidence>